<dbReference type="Gene3D" id="3.90.79.10">
    <property type="entry name" value="Nucleoside Triphosphate Pyrophosphohydrolase"/>
    <property type="match status" value="1"/>
</dbReference>
<evidence type="ECO:0000256" key="2">
    <source>
        <dbReference type="ARBA" id="ARBA00022801"/>
    </source>
</evidence>
<protein>
    <submittedName>
        <fullName evidence="4">ADP-ribose pyrophosphatase YjhB (NUDIX family)</fullName>
    </submittedName>
</protein>
<dbReference type="Pfam" id="PF00293">
    <property type="entry name" value="NUDIX"/>
    <property type="match status" value="1"/>
</dbReference>
<comment type="cofactor">
    <cofactor evidence="1">
        <name>Mg(2+)</name>
        <dbReference type="ChEBI" id="CHEBI:18420"/>
    </cofactor>
</comment>
<dbReference type="CDD" id="cd18880">
    <property type="entry name" value="NUDIX_ADPRase"/>
    <property type="match status" value="1"/>
</dbReference>
<dbReference type="Proteomes" id="UP001234495">
    <property type="component" value="Unassembled WGS sequence"/>
</dbReference>
<dbReference type="InterPro" id="IPR015797">
    <property type="entry name" value="NUDIX_hydrolase-like_dom_sf"/>
</dbReference>
<comment type="caution">
    <text evidence="4">The sequence shown here is derived from an EMBL/GenBank/DDBJ whole genome shotgun (WGS) entry which is preliminary data.</text>
</comment>
<evidence type="ECO:0000259" key="3">
    <source>
        <dbReference type="PROSITE" id="PS51462"/>
    </source>
</evidence>
<evidence type="ECO:0000256" key="1">
    <source>
        <dbReference type="ARBA" id="ARBA00001946"/>
    </source>
</evidence>
<keyword evidence="2" id="KW-0378">Hydrolase</keyword>
<name>A0ABT9ZCD9_9BACI</name>
<dbReference type="InterPro" id="IPR020476">
    <property type="entry name" value="Nudix_hydrolase"/>
</dbReference>
<dbReference type="PANTHER" id="PTHR43046:SF14">
    <property type="entry name" value="MUTT_NUDIX FAMILY PROTEIN"/>
    <property type="match status" value="1"/>
</dbReference>
<evidence type="ECO:0000313" key="5">
    <source>
        <dbReference type="Proteomes" id="UP001234495"/>
    </source>
</evidence>
<sequence>MRVKGCAVILKDQSILLVEFHDENGLHYNLPGGGVEPGETIMEAVVREAKEEASIDIEVGELAFIYEYAPHRNNHKYGKTHSLSLMFECKIINGTTPELPQKPDLHQTDVKWIPLAKLNDVILYPNIKEQLLAYADQKIKLCF</sequence>
<feature type="domain" description="Nudix hydrolase" evidence="3">
    <location>
        <begin position="1"/>
        <end position="135"/>
    </location>
</feature>
<proteinExistence type="predicted"/>
<keyword evidence="5" id="KW-1185">Reference proteome</keyword>
<evidence type="ECO:0000313" key="4">
    <source>
        <dbReference type="EMBL" id="MDQ0229917.1"/>
    </source>
</evidence>
<dbReference type="PANTHER" id="PTHR43046">
    <property type="entry name" value="GDP-MANNOSE MANNOSYL HYDROLASE"/>
    <property type="match status" value="1"/>
</dbReference>
<dbReference type="PROSITE" id="PS51462">
    <property type="entry name" value="NUDIX"/>
    <property type="match status" value="1"/>
</dbReference>
<reference evidence="4 5" key="1">
    <citation type="submission" date="2023-07" db="EMBL/GenBank/DDBJ databases">
        <title>Genomic Encyclopedia of Type Strains, Phase IV (KMG-IV): sequencing the most valuable type-strain genomes for metagenomic binning, comparative biology and taxonomic classification.</title>
        <authorList>
            <person name="Goeker M."/>
        </authorList>
    </citation>
    <scope>NUCLEOTIDE SEQUENCE [LARGE SCALE GENOMIC DNA]</scope>
    <source>
        <strain evidence="4 5">DSM 29005</strain>
    </source>
</reference>
<organism evidence="4 5">
    <name type="scientific">Metabacillus malikii</name>
    <dbReference type="NCBI Taxonomy" id="1504265"/>
    <lineage>
        <taxon>Bacteria</taxon>
        <taxon>Bacillati</taxon>
        <taxon>Bacillota</taxon>
        <taxon>Bacilli</taxon>
        <taxon>Bacillales</taxon>
        <taxon>Bacillaceae</taxon>
        <taxon>Metabacillus</taxon>
    </lineage>
</organism>
<dbReference type="InterPro" id="IPR000086">
    <property type="entry name" value="NUDIX_hydrolase_dom"/>
</dbReference>
<dbReference type="EMBL" id="JAUSUD010000003">
    <property type="protein sequence ID" value="MDQ0229917.1"/>
    <property type="molecule type" value="Genomic_DNA"/>
</dbReference>
<dbReference type="SUPFAM" id="SSF55811">
    <property type="entry name" value="Nudix"/>
    <property type="match status" value="1"/>
</dbReference>
<accession>A0ABT9ZCD9</accession>
<gene>
    <name evidence="4" type="ORF">J2S19_001169</name>
</gene>
<dbReference type="PRINTS" id="PR00502">
    <property type="entry name" value="NUDIXFAMILY"/>
</dbReference>